<evidence type="ECO:0000313" key="3">
    <source>
        <dbReference type="Proteomes" id="UP001229081"/>
    </source>
</evidence>
<dbReference type="RefSeq" id="WP_306255511.1">
    <property type="nucleotide sequence ID" value="NZ_JAUFSA010000001.1"/>
</dbReference>
<name>A0AAJ1S6W3_9MYCO</name>
<protein>
    <submittedName>
        <fullName evidence="2">PE family protein</fullName>
    </submittedName>
</protein>
<dbReference type="Pfam" id="PF00934">
    <property type="entry name" value="PE"/>
    <property type="match status" value="1"/>
</dbReference>
<accession>A0AAJ1S6W3</accession>
<evidence type="ECO:0000313" key="2">
    <source>
        <dbReference type="EMBL" id="MDP7738343.1"/>
    </source>
</evidence>
<proteinExistence type="predicted"/>
<dbReference type="EMBL" id="JAUFSA010000001">
    <property type="protein sequence ID" value="MDP7738343.1"/>
    <property type="molecule type" value="Genomic_DNA"/>
</dbReference>
<reference evidence="2" key="1">
    <citation type="submission" date="2023-06" db="EMBL/GenBank/DDBJ databases">
        <title>Identification of two novel mycobacterium reveal diversities and complexities of Mycobacterium gordonae clade.</title>
        <authorList>
            <person name="Matsumoto Y."/>
            <person name="Nakamura S."/>
            <person name="Motooka D."/>
            <person name="Fukushima K."/>
        </authorList>
    </citation>
    <scope>NUCLEOTIDE SEQUENCE</scope>
    <source>
        <strain evidence="2">TY812</strain>
    </source>
</reference>
<dbReference type="SUPFAM" id="SSF140459">
    <property type="entry name" value="PE/PPE dimer-like"/>
    <property type="match status" value="1"/>
</dbReference>
<dbReference type="Proteomes" id="UP001229081">
    <property type="component" value="Unassembled WGS sequence"/>
</dbReference>
<organism evidence="2 3">
    <name type="scientific">Mycobacterium paragordonae</name>
    <dbReference type="NCBI Taxonomy" id="1389713"/>
    <lineage>
        <taxon>Bacteria</taxon>
        <taxon>Bacillati</taxon>
        <taxon>Actinomycetota</taxon>
        <taxon>Actinomycetes</taxon>
        <taxon>Mycobacteriales</taxon>
        <taxon>Mycobacteriaceae</taxon>
        <taxon>Mycobacterium</taxon>
    </lineage>
</organism>
<dbReference type="AlphaFoldDB" id="A0AAJ1S6W3"/>
<gene>
    <name evidence="2" type="ORF">QXL92_26785</name>
</gene>
<sequence>MSQLVVAPELLTLATTDCAEIGSGLESARLAAAAPTTLVVSAAADEVSVAVAALFARFGQQYQALGAQTSALLQQFGQSVHGAAQAYAAGEAVNSSLLAGSGIERLAGFIAHQFAIYDFSDPRGWGAFILDYTWGAPGTALGYAVQIVNEFTPNSNYDPALSALAGSHVYRGGIGLSGYATTFGNVTTSLGYRPKAEDLMLNHEALHVWQNRLFGPLFSASYYAWTAGGSVVGTGYWMLHPDEDLPRLIMTAAYYDNPWETWAYRNDHAWPPPGATPALLWPS</sequence>
<dbReference type="InterPro" id="IPR038332">
    <property type="entry name" value="PPE_sf"/>
</dbReference>
<evidence type="ECO:0000259" key="1">
    <source>
        <dbReference type="Pfam" id="PF00934"/>
    </source>
</evidence>
<dbReference type="InterPro" id="IPR000084">
    <property type="entry name" value="PE-PGRS_N"/>
</dbReference>
<comment type="caution">
    <text evidence="2">The sequence shown here is derived from an EMBL/GenBank/DDBJ whole genome shotgun (WGS) entry which is preliminary data.</text>
</comment>
<dbReference type="Gene3D" id="1.10.287.850">
    <property type="entry name" value="HP0062-like domain"/>
    <property type="match status" value="1"/>
</dbReference>
<feature type="domain" description="PE" evidence="1">
    <location>
        <begin position="4"/>
        <end position="94"/>
    </location>
</feature>